<dbReference type="PANTHER" id="PTHR10366:SF564">
    <property type="entry name" value="STEROL-4-ALPHA-CARBOXYLATE 3-DEHYDROGENASE, DECARBOXYLATING"/>
    <property type="match status" value="1"/>
</dbReference>
<dbReference type="InterPro" id="IPR050425">
    <property type="entry name" value="NAD(P)_dehydrat-like"/>
</dbReference>
<evidence type="ECO:0000259" key="3">
    <source>
        <dbReference type="Pfam" id="PF01370"/>
    </source>
</evidence>
<organism evidence="4 5">
    <name type="scientific">Venturia nashicola</name>
    <dbReference type="NCBI Taxonomy" id="86259"/>
    <lineage>
        <taxon>Eukaryota</taxon>
        <taxon>Fungi</taxon>
        <taxon>Dikarya</taxon>
        <taxon>Ascomycota</taxon>
        <taxon>Pezizomycotina</taxon>
        <taxon>Dothideomycetes</taxon>
        <taxon>Pleosporomycetidae</taxon>
        <taxon>Venturiales</taxon>
        <taxon>Venturiaceae</taxon>
        <taxon>Venturia</taxon>
    </lineage>
</organism>
<reference evidence="4 5" key="1">
    <citation type="submission" date="2019-04" db="EMBL/GenBank/DDBJ databases">
        <title>High contiguity whole genome sequence and gene annotation resource for two Venturia nashicola isolates.</title>
        <authorList>
            <person name="Prokchorchik M."/>
            <person name="Won K."/>
            <person name="Lee Y."/>
            <person name="Choi E.D."/>
            <person name="Segonzac C."/>
            <person name="Sohn K.H."/>
        </authorList>
    </citation>
    <scope>NUCLEOTIDE SEQUENCE [LARGE SCALE GENOMIC DNA]</scope>
    <source>
        <strain evidence="4 5">PRI2</strain>
    </source>
</reference>
<comment type="similarity">
    <text evidence="2">Belongs to the NAD(P)-dependent epimerase/dehydratase family. Dihydroflavonol-4-reductase subfamily.</text>
</comment>
<feature type="domain" description="NAD-dependent epimerase/dehydratase" evidence="3">
    <location>
        <begin position="5"/>
        <end position="267"/>
    </location>
</feature>
<evidence type="ECO:0000313" key="5">
    <source>
        <dbReference type="Proteomes" id="UP000298493"/>
    </source>
</evidence>
<dbReference type="Gene3D" id="3.40.50.720">
    <property type="entry name" value="NAD(P)-binding Rossmann-like Domain"/>
    <property type="match status" value="1"/>
</dbReference>
<dbReference type="Proteomes" id="UP000298493">
    <property type="component" value="Unassembled WGS sequence"/>
</dbReference>
<gene>
    <name evidence="4" type="ORF">E6O75_ATG10614</name>
</gene>
<dbReference type="InterPro" id="IPR001509">
    <property type="entry name" value="Epimerase_deHydtase"/>
</dbReference>
<evidence type="ECO:0000256" key="2">
    <source>
        <dbReference type="ARBA" id="ARBA00023445"/>
    </source>
</evidence>
<dbReference type="EMBL" id="SNSC02000015">
    <property type="protein sequence ID" value="TID17969.1"/>
    <property type="molecule type" value="Genomic_DNA"/>
</dbReference>
<comment type="caution">
    <text evidence="4">The sequence shown here is derived from an EMBL/GenBank/DDBJ whole genome shotgun (WGS) entry which is preliminary data.</text>
</comment>
<keyword evidence="5" id="KW-1185">Reference proteome</keyword>
<name>A0A4Z1P1N1_9PEZI</name>
<dbReference type="PANTHER" id="PTHR10366">
    <property type="entry name" value="NAD DEPENDENT EPIMERASE/DEHYDRATASE"/>
    <property type="match status" value="1"/>
</dbReference>
<keyword evidence="1" id="KW-0560">Oxidoreductase</keyword>
<sequence>MPHTLVTGANSYVAAHIIDALLSQGHRVTGSVRRQSAGSAILSSNPSWAAKLDFVEIKDYAKPGIWDDVFRARKFDYIVHVAAPLLDNPANVDYDEHFLRPSVEGNLSLLRSANEFAPTLKAIAMTGSINALTTGDDLPARILTNTSWNTITPQAARAANHPFISYCSSKKEAEIAVWEFIKTEKPSFTVTVFLPALIFGPPIQPVKDVKSLNFSAGTFYSLFSGENAGKPIPGTMFPSYVDVRDLADAHIKALTTPATANKRYLIGGFPYSNMAAVKVLAEHFPELKSKLPVGDEENVIVATVEAGEGNEVLGMTFKSFEQTVVDMTNKILEIEKRG</sequence>
<dbReference type="SUPFAM" id="SSF51735">
    <property type="entry name" value="NAD(P)-binding Rossmann-fold domains"/>
    <property type="match status" value="1"/>
</dbReference>
<dbReference type="STRING" id="86259.A0A4Z1P1N1"/>
<dbReference type="InterPro" id="IPR036291">
    <property type="entry name" value="NAD(P)-bd_dom_sf"/>
</dbReference>
<evidence type="ECO:0000256" key="1">
    <source>
        <dbReference type="ARBA" id="ARBA00023002"/>
    </source>
</evidence>
<evidence type="ECO:0000313" key="4">
    <source>
        <dbReference type="EMBL" id="TID17969.1"/>
    </source>
</evidence>
<dbReference type="Pfam" id="PF01370">
    <property type="entry name" value="Epimerase"/>
    <property type="match status" value="1"/>
</dbReference>
<dbReference type="AlphaFoldDB" id="A0A4Z1P1N1"/>
<accession>A0A4Z1P1N1</accession>
<dbReference type="GO" id="GO:0016616">
    <property type="term" value="F:oxidoreductase activity, acting on the CH-OH group of donors, NAD or NADP as acceptor"/>
    <property type="evidence" value="ECO:0007669"/>
    <property type="project" value="TreeGrafter"/>
</dbReference>
<protein>
    <submittedName>
        <fullName evidence="4">NAD(P)-binding protein</fullName>
    </submittedName>
</protein>
<proteinExistence type="inferred from homology"/>